<evidence type="ECO:0000313" key="1">
    <source>
        <dbReference type="EMBL" id="KAF2650697.1"/>
    </source>
</evidence>
<dbReference type="EMBL" id="MU004447">
    <property type="protein sequence ID" value="KAF2650697.1"/>
    <property type="molecule type" value="Genomic_DNA"/>
</dbReference>
<gene>
    <name evidence="1" type="ORF">K491DRAFT_697088</name>
</gene>
<reference evidence="1" key="1">
    <citation type="journal article" date="2020" name="Stud. Mycol.">
        <title>101 Dothideomycetes genomes: a test case for predicting lifestyles and emergence of pathogens.</title>
        <authorList>
            <person name="Haridas S."/>
            <person name="Albert R."/>
            <person name="Binder M."/>
            <person name="Bloem J."/>
            <person name="Labutti K."/>
            <person name="Salamov A."/>
            <person name="Andreopoulos B."/>
            <person name="Baker S."/>
            <person name="Barry K."/>
            <person name="Bills G."/>
            <person name="Bluhm B."/>
            <person name="Cannon C."/>
            <person name="Castanera R."/>
            <person name="Culley D."/>
            <person name="Daum C."/>
            <person name="Ezra D."/>
            <person name="Gonzalez J."/>
            <person name="Henrissat B."/>
            <person name="Kuo A."/>
            <person name="Liang C."/>
            <person name="Lipzen A."/>
            <person name="Lutzoni F."/>
            <person name="Magnuson J."/>
            <person name="Mondo S."/>
            <person name="Nolan M."/>
            <person name="Ohm R."/>
            <person name="Pangilinan J."/>
            <person name="Park H.-J."/>
            <person name="Ramirez L."/>
            <person name="Alfaro M."/>
            <person name="Sun H."/>
            <person name="Tritt A."/>
            <person name="Yoshinaga Y."/>
            <person name="Zwiers L.-H."/>
            <person name="Turgeon B."/>
            <person name="Goodwin S."/>
            <person name="Spatafora J."/>
            <person name="Crous P."/>
            <person name="Grigoriev I."/>
        </authorList>
    </citation>
    <scope>NUCLEOTIDE SEQUENCE</scope>
    <source>
        <strain evidence="1">CBS 122681</strain>
    </source>
</reference>
<dbReference type="Proteomes" id="UP000799324">
    <property type="component" value="Unassembled WGS sequence"/>
</dbReference>
<accession>A0A6A6SUG3</accession>
<protein>
    <submittedName>
        <fullName evidence="1">Uncharacterized protein</fullName>
    </submittedName>
</protein>
<keyword evidence="2" id="KW-1185">Reference proteome</keyword>
<organism evidence="1 2">
    <name type="scientific">Lophiostoma macrostomum CBS 122681</name>
    <dbReference type="NCBI Taxonomy" id="1314788"/>
    <lineage>
        <taxon>Eukaryota</taxon>
        <taxon>Fungi</taxon>
        <taxon>Dikarya</taxon>
        <taxon>Ascomycota</taxon>
        <taxon>Pezizomycotina</taxon>
        <taxon>Dothideomycetes</taxon>
        <taxon>Pleosporomycetidae</taxon>
        <taxon>Pleosporales</taxon>
        <taxon>Lophiostomataceae</taxon>
        <taxon>Lophiostoma</taxon>
    </lineage>
</organism>
<sequence>MPGVHSPIINVTKALASASVGERPSKVLVRTPELIEVPANRIRELHCAAIHALSTYWVTDHYSCTTNQQLITVFRYLSKPKSHPFRSYPSDPNRLQEELTSDCFLYTFGRKYQCHEISKSVRKRILRYKPQIGSGSLYDKLIKQAIDVDDRPLCAFLMKERGFPSDIVPSVTNVSSPTITEIEDEPSEDFDQFVGYWLDGASSLGSDVTCV</sequence>
<proteinExistence type="predicted"/>
<evidence type="ECO:0000313" key="2">
    <source>
        <dbReference type="Proteomes" id="UP000799324"/>
    </source>
</evidence>
<name>A0A6A6SUG3_9PLEO</name>
<dbReference type="AlphaFoldDB" id="A0A6A6SUG3"/>